<gene>
    <name evidence="3" type="ORF">PARMNEM_LOCUS1487</name>
</gene>
<reference evidence="3 4" key="1">
    <citation type="submission" date="2023-11" db="EMBL/GenBank/DDBJ databases">
        <authorList>
            <person name="Hedman E."/>
            <person name="Englund M."/>
            <person name="Stromberg M."/>
            <person name="Nyberg Akerstrom W."/>
            <person name="Nylinder S."/>
            <person name="Jareborg N."/>
            <person name="Kallberg Y."/>
            <person name="Kronander E."/>
        </authorList>
    </citation>
    <scope>NUCLEOTIDE SEQUENCE [LARGE SCALE GENOMIC DNA]</scope>
</reference>
<feature type="region of interest" description="Disordered" evidence="1">
    <location>
        <begin position="115"/>
        <end position="146"/>
    </location>
</feature>
<organism evidence="3 4">
    <name type="scientific">Parnassius mnemosyne</name>
    <name type="common">clouded apollo</name>
    <dbReference type="NCBI Taxonomy" id="213953"/>
    <lineage>
        <taxon>Eukaryota</taxon>
        <taxon>Metazoa</taxon>
        <taxon>Ecdysozoa</taxon>
        <taxon>Arthropoda</taxon>
        <taxon>Hexapoda</taxon>
        <taxon>Insecta</taxon>
        <taxon>Pterygota</taxon>
        <taxon>Neoptera</taxon>
        <taxon>Endopterygota</taxon>
        <taxon>Lepidoptera</taxon>
        <taxon>Glossata</taxon>
        <taxon>Ditrysia</taxon>
        <taxon>Papilionoidea</taxon>
        <taxon>Papilionidae</taxon>
        <taxon>Parnassiinae</taxon>
        <taxon>Parnassini</taxon>
        <taxon>Parnassius</taxon>
        <taxon>Driopa</taxon>
    </lineage>
</organism>
<protein>
    <submittedName>
        <fullName evidence="3">Uncharacterized protein</fullName>
    </submittedName>
</protein>
<proteinExistence type="predicted"/>
<evidence type="ECO:0000313" key="3">
    <source>
        <dbReference type="EMBL" id="CAK1579562.1"/>
    </source>
</evidence>
<dbReference type="Proteomes" id="UP001314205">
    <property type="component" value="Unassembled WGS sequence"/>
</dbReference>
<evidence type="ECO:0000256" key="1">
    <source>
        <dbReference type="SAM" id="MobiDB-lite"/>
    </source>
</evidence>
<comment type="caution">
    <text evidence="3">The sequence shown here is derived from an EMBL/GenBank/DDBJ whole genome shotgun (WGS) entry which is preliminary data.</text>
</comment>
<name>A0AAV1KCB0_9NEOP</name>
<keyword evidence="4" id="KW-1185">Reference proteome</keyword>
<feature type="chain" id="PRO_5043774155" evidence="2">
    <location>
        <begin position="23"/>
        <end position="146"/>
    </location>
</feature>
<dbReference type="EMBL" id="CAVLGL010000002">
    <property type="protein sequence ID" value="CAK1579562.1"/>
    <property type="molecule type" value="Genomic_DNA"/>
</dbReference>
<evidence type="ECO:0000313" key="4">
    <source>
        <dbReference type="Proteomes" id="UP001314205"/>
    </source>
</evidence>
<dbReference type="AlphaFoldDB" id="A0AAV1KCB0"/>
<sequence>MSVVRTCMYFLVLSMSFHSAVGKPLFGTWFWCEFFCDDDDDVSTTSTSTEDYFDDLFGSCDDCPTSRTSTRRPSTDRPNPNMAPISFMIPPMTGMGVTVSNRNGTWLMNLSPWSSPSTTATPAAAATTAAATTAGTGGTTVATTTA</sequence>
<accession>A0AAV1KCB0</accession>
<evidence type="ECO:0000256" key="2">
    <source>
        <dbReference type="SAM" id="SignalP"/>
    </source>
</evidence>
<feature type="signal peptide" evidence="2">
    <location>
        <begin position="1"/>
        <end position="22"/>
    </location>
</feature>
<keyword evidence="2" id="KW-0732">Signal</keyword>
<feature type="compositionally biased region" description="Low complexity" evidence="1">
    <location>
        <begin position="118"/>
        <end position="146"/>
    </location>
</feature>